<feature type="region of interest" description="Disordered" evidence="1">
    <location>
        <begin position="894"/>
        <end position="919"/>
    </location>
</feature>
<feature type="domain" description="Integrase catalytic" evidence="2">
    <location>
        <begin position="641"/>
        <end position="804"/>
    </location>
</feature>
<dbReference type="Pfam" id="PF22936">
    <property type="entry name" value="Pol_BBD"/>
    <property type="match status" value="1"/>
</dbReference>
<dbReference type="PROSITE" id="PS50994">
    <property type="entry name" value="INTEGRASE"/>
    <property type="match status" value="1"/>
</dbReference>
<dbReference type="CDD" id="cd09272">
    <property type="entry name" value="RNase_HI_RT_Ty1"/>
    <property type="match status" value="1"/>
</dbReference>
<evidence type="ECO:0000313" key="3">
    <source>
        <dbReference type="EMBL" id="KAG7577830.1"/>
    </source>
</evidence>
<sequence>MVIPIRKTTRRSGRSTDAGGSGTKSKAPMSSLATISSDPAPVVTIGSVSELDAVNSPHSPYFLHSADHPGLSLVADRLDGTNYNHWSSAMKIALDAKNKLAFIDGSLPRPDEGNPLFRIWSRCNSMVKSWMLNAVSKQIYGSILNFDDATMIWNDLHNRFHMTNLPRTFHLIQHVQDLRQGSMDLSSYYTALKTLWDQIDGSEPPEACLCCRSFNCVSKRRYQDHVARGRLIKFLAGLNESYSIIRGQIIMKKPLPDITEVYNILDQDDSQRQFGVSVVPAAFQVGNVGHHPGVMNAAVTPTSAGSLNAAYQSQRKDKPICSNCGFTGHVVDRCYKLHGYPPGWKPRKQFASSQSSQSSTPAITAQVSAQVGSGGKQASGFESMVGNMSKEQLQNFIAYFSSHLVPQTSSPAPTTTTTPTNPSNEASCSGISFSNSTFSFIGILTVAQCVTNQRSWIIDSGATHHVSHDRSLFLDLDVSVNQHVNLPNGNFVMVAGVGTVLINGCISLQNVLYIPEFRLNLLSISSLTADLGSRVVFDPDSCMIQDPIKGLTIGRGRRIANLYLLDVEDPADSSQLSSCSLNAVIDSAVWHKRLGHTSFSRIDTLTDVLGISKQRNKGILHCDICQRAKQKKLPYANRNNICSAPFDLLHIDVWGPFSVPTVEGFRYFLTIVDDHSRVTWVYLLKLKSDVLKIFPEFLQMVETQFDKRVRCVRSDNAPELKFSELYSKLGIIAYHSCPETPEQNSVVERKHQHILNVARALLIQSKVPLSLWGDCILTAVFLINRTPSPLLENKTPYERLTKTPPEYEDLRTFGCLCYASTSPKQRNKFEDRVRACVFLGYPAGYKGYKVMDIESNVVYISRNVKFFEDIFPFQNSQDDTVATEFFPHIGTRVADNGEHSGVTSEGESPDVIDSTRQGESPDVIELARQGESHGTTKSHRVSRPPGYLQDYQCYSVQKSTAHPISEVLSYSNLSDPYQAYINTLTKYPTPTSYSQASKIKDFCDAMDAEIGAFERTNTWSVCTLPPGKTAVGCKWIYTVKLNADGSLERYKARLVAKGYTQKKGLDYVETFSPVARMATVKMLLSVAAPRKWFLDQLDVSNAFLNGDLHEEIYMVLPPGYLPKQGESFPPNAVCRLHKSIYGLKQASRQWFLKFSQSLQSLGFQGGAGDDTLFLRKSGDVYMAVLVYVDDIIIASSSSQATASLTASLQASFKLRDLGPLKYFLGLEVARTSAGISICQRKYVLDLLDETGLLGCKPSSIPMDPSQKLDMETGELLKDVEQYRRLVGKLIYLTFTRPDITFAVHKLCQFTSAPRHPHLKAAYKVLHYLKGTVGQGMFYSATSDLQLKGFADADWGTNRDTRRSVSAFCMFLGPSLVSWKSKKQETVSMSTAEAEYRAMSSAVKEMLWLRKLMVDLWVDTSEASVLYCDNTTAIHIANNSVFHERTKHLDLACHLVREKVLLGIIKTLHVRSEHQLADALTKPLFPSLFKSLIRKMGVINIYTPS</sequence>
<dbReference type="InterPro" id="IPR025724">
    <property type="entry name" value="GAG-pre-integrase_dom"/>
</dbReference>
<dbReference type="GO" id="GO:0015074">
    <property type="term" value="P:DNA integration"/>
    <property type="evidence" value="ECO:0007669"/>
    <property type="project" value="InterPro"/>
</dbReference>
<proteinExistence type="predicted"/>
<dbReference type="InterPro" id="IPR001584">
    <property type="entry name" value="Integrase_cat-core"/>
</dbReference>
<accession>A0A8T2AT95</accession>
<organism evidence="3 4">
    <name type="scientific">Arabidopsis thaliana x Arabidopsis arenosa</name>
    <dbReference type="NCBI Taxonomy" id="1240361"/>
    <lineage>
        <taxon>Eukaryota</taxon>
        <taxon>Viridiplantae</taxon>
        <taxon>Streptophyta</taxon>
        <taxon>Embryophyta</taxon>
        <taxon>Tracheophyta</taxon>
        <taxon>Spermatophyta</taxon>
        <taxon>Magnoliopsida</taxon>
        <taxon>eudicotyledons</taxon>
        <taxon>Gunneridae</taxon>
        <taxon>Pentapetalae</taxon>
        <taxon>rosids</taxon>
        <taxon>malvids</taxon>
        <taxon>Brassicales</taxon>
        <taxon>Brassicaceae</taxon>
        <taxon>Camelineae</taxon>
        <taxon>Arabidopsis</taxon>
    </lineage>
</organism>
<dbReference type="InterPro" id="IPR057670">
    <property type="entry name" value="SH3_retrovirus"/>
</dbReference>
<dbReference type="PANTHER" id="PTHR11439:SF454">
    <property type="match status" value="1"/>
</dbReference>
<evidence type="ECO:0000256" key="1">
    <source>
        <dbReference type="SAM" id="MobiDB-lite"/>
    </source>
</evidence>
<dbReference type="InterPro" id="IPR029472">
    <property type="entry name" value="Copia-like_N"/>
</dbReference>
<dbReference type="InterPro" id="IPR005162">
    <property type="entry name" value="Retrotrans_gag_dom"/>
</dbReference>
<dbReference type="Pfam" id="PF00665">
    <property type="entry name" value="rve"/>
    <property type="match status" value="1"/>
</dbReference>
<dbReference type="Proteomes" id="UP000694240">
    <property type="component" value="Chromosome 8"/>
</dbReference>
<name>A0A8T2AT95_9BRAS</name>
<keyword evidence="4" id="KW-1185">Reference proteome</keyword>
<feature type="region of interest" description="Disordered" evidence="1">
    <location>
        <begin position="346"/>
        <end position="369"/>
    </location>
</feature>
<feature type="compositionally biased region" description="Polar residues" evidence="1">
    <location>
        <begin position="360"/>
        <end position="369"/>
    </location>
</feature>
<feature type="region of interest" description="Disordered" evidence="1">
    <location>
        <begin position="1"/>
        <end position="33"/>
    </location>
</feature>
<dbReference type="Pfam" id="PF13976">
    <property type="entry name" value="gag_pre-integrs"/>
    <property type="match status" value="1"/>
</dbReference>
<dbReference type="EMBL" id="JAEFBK010000008">
    <property type="protein sequence ID" value="KAG7577830.1"/>
    <property type="molecule type" value="Genomic_DNA"/>
</dbReference>
<dbReference type="Pfam" id="PF07727">
    <property type="entry name" value="RVT_2"/>
    <property type="match status" value="1"/>
</dbReference>
<protein>
    <submittedName>
        <fullName evidence="3">Ribonuclease H-like superfamily</fullName>
    </submittedName>
</protein>
<gene>
    <name evidence="3" type="ORF">ISN45_Aa03g020740</name>
</gene>
<dbReference type="Pfam" id="PF03732">
    <property type="entry name" value="Retrotrans_gag"/>
    <property type="match status" value="1"/>
</dbReference>
<dbReference type="InterPro" id="IPR054722">
    <property type="entry name" value="PolX-like_BBD"/>
</dbReference>
<reference evidence="3 4" key="1">
    <citation type="submission" date="2020-12" db="EMBL/GenBank/DDBJ databases">
        <title>Concerted genomic and epigenomic changes stabilize Arabidopsis allopolyploids.</title>
        <authorList>
            <person name="Chen Z."/>
        </authorList>
    </citation>
    <scope>NUCLEOTIDE SEQUENCE [LARGE SCALE GENOMIC DNA]</scope>
    <source>
        <strain evidence="3">Allo738</strain>
        <tissue evidence="3">Leaf</tissue>
    </source>
</reference>
<evidence type="ECO:0000259" key="2">
    <source>
        <dbReference type="PROSITE" id="PS50994"/>
    </source>
</evidence>
<dbReference type="Pfam" id="PF14244">
    <property type="entry name" value="Retrotran_gag_3"/>
    <property type="match status" value="1"/>
</dbReference>
<dbReference type="Pfam" id="PF25597">
    <property type="entry name" value="SH3_retrovirus"/>
    <property type="match status" value="1"/>
</dbReference>
<comment type="caution">
    <text evidence="3">The sequence shown here is derived from an EMBL/GenBank/DDBJ whole genome shotgun (WGS) entry which is preliminary data.</text>
</comment>
<evidence type="ECO:0000313" key="4">
    <source>
        <dbReference type="Proteomes" id="UP000694240"/>
    </source>
</evidence>
<dbReference type="PANTHER" id="PTHR11439">
    <property type="entry name" value="GAG-POL-RELATED RETROTRANSPOSON"/>
    <property type="match status" value="1"/>
</dbReference>
<dbReference type="InterPro" id="IPR013103">
    <property type="entry name" value="RVT_2"/>
</dbReference>